<evidence type="ECO:0000313" key="1">
    <source>
        <dbReference type="EMBL" id="PSN91325.1"/>
    </source>
</evidence>
<dbReference type="Proteomes" id="UP000240490">
    <property type="component" value="Unassembled WGS sequence"/>
</dbReference>
<reference evidence="1 2" key="1">
    <citation type="submission" date="2017-04" db="EMBL/GenBank/DDBJ databases">
        <title>Novel microbial lineages endemic to geothermal iron-oxide mats fill important gaps in the evolutionary history of Archaea.</title>
        <authorList>
            <person name="Jay Z.J."/>
            <person name="Beam J.P."/>
            <person name="Dlakic M."/>
            <person name="Rusch D.B."/>
            <person name="Kozubal M.A."/>
            <person name="Inskeep W.P."/>
        </authorList>
    </citation>
    <scope>NUCLEOTIDE SEQUENCE [LARGE SCALE GENOMIC DNA]</scope>
    <source>
        <strain evidence="1">ECH_B_SAG-M15</strain>
    </source>
</reference>
<organism evidence="1 2">
    <name type="scientific">Candidatus Marsarchaeota G2 archaeon ECH_B_SAG-M15</name>
    <dbReference type="NCBI Taxonomy" id="1978162"/>
    <lineage>
        <taxon>Archaea</taxon>
        <taxon>Candidatus Marsarchaeota</taxon>
        <taxon>Candidatus Marsarchaeota group 2</taxon>
    </lineage>
</organism>
<proteinExistence type="predicted"/>
<name>A0A2R6AY48_9ARCH</name>
<protein>
    <submittedName>
        <fullName evidence="1">Uncharacterized protein</fullName>
    </submittedName>
</protein>
<comment type="caution">
    <text evidence="1">The sequence shown here is derived from an EMBL/GenBank/DDBJ whole genome shotgun (WGS) entry which is preliminary data.</text>
</comment>
<evidence type="ECO:0000313" key="2">
    <source>
        <dbReference type="Proteomes" id="UP000240490"/>
    </source>
</evidence>
<dbReference type="EMBL" id="NEXJ01000050">
    <property type="protein sequence ID" value="PSN91325.1"/>
    <property type="molecule type" value="Genomic_DNA"/>
</dbReference>
<accession>A0A2R6AY48</accession>
<sequence length="76" mass="8763">MSENKNIRRQVDSCHMYVGVDLHKSTLNVAVMDEDGNLLREEKLRCEPERLTALSESHPTRLKHSHRELVNLVLGL</sequence>
<gene>
    <name evidence="1" type="ORF">B9Q08_03145</name>
</gene>
<dbReference type="AlphaFoldDB" id="A0A2R6AY48"/>